<protein>
    <submittedName>
        <fullName evidence="1">Flagellar assembly protein FlaA</fullName>
    </submittedName>
</protein>
<dbReference type="AlphaFoldDB" id="A0A4Z0ZTB0"/>
<name>A0A4Z0ZTB0_9LEPT</name>
<evidence type="ECO:0000313" key="2">
    <source>
        <dbReference type="Proteomes" id="UP000297567"/>
    </source>
</evidence>
<keyword evidence="1" id="KW-0969">Cilium</keyword>
<keyword evidence="2" id="KW-1185">Reference proteome</keyword>
<dbReference type="EMBL" id="RQGH01000023">
    <property type="protein sequence ID" value="TGL67569.1"/>
    <property type="molecule type" value="Genomic_DNA"/>
</dbReference>
<dbReference type="Proteomes" id="UP000297567">
    <property type="component" value="Unassembled WGS sequence"/>
</dbReference>
<gene>
    <name evidence="1" type="ORF">EHQ62_09220</name>
</gene>
<comment type="caution">
    <text evidence="1">The sequence shown here is derived from an EMBL/GenBank/DDBJ whole genome shotgun (WGS) entry which is preliminary data.</text>
</comment>
<sequence length="213" mass="24429">MIAFRNSIILILFLFLTNGTEIHAESGIWREILLENFELSNFDANNLRTKLEKGTKLPEISLSSNFTAPIPGSKQALVLRIPKEANFPFSLYFPKPIEVNAFIKEISIPIYSSRSSGNLTLIIETQDAEVKQLNLTSLNYRGWNTITVSISKNFDQNDRVFLQKSSIRILGFFYLPYENNDPNQEVLIAIDDITAIVRDKYRPLRNKEILLED</sequence>
<dbReference type="RefSeq" id="WP_135642118.1">
    <property type="nucleotide sequence ID" value="NZ_RQGH01000023.1"/>
</dbReference>
<reference evidence="1" key="1">
    <citation type="journal article" date="2019" name="PLoS Negl. Trop. Dis.">
        <title>Revisiting the worldwide diversity of Leptospira species in the environment.</title>
        <authorList>
            <person name="Vincent A.T."/>
            <person name="Schiettekatte O."/>
            <person name="Bourhy P."/>
            <person name="Veyrier F.J."/>
            <person name="Picardeau M."/>
        </authorList>
    </citation>
    <scope>NUCLEOTIDE SEQUENCE [LARGE SCALE GENOMIC DNA]</scope>
    <source>
        <strain evidence="1">201702451</strain>
    </source>
</reference>
<organism evidence="1 2">
    <name type="scientific">Leptospira jelokensis</name>
    <dbReference type="NCBI Taxonomy" id="2484931"/>
    <lineage>
        <taxon>Bacteria</taxon>
        <taxon>Pseudomonadati</taxon>
        <taxon>Spirochaetota</taxon>
        <taxon>Spirochaetia</taxon>
        <taxon>Leptospirales</taxon>
        <taxon>Leptospiraceae</taxon>
        <taxon>Leptospira</taxon>
    </lineage>
</organism>
<keyword evidence="1" id="KW-0966">Cell projection</keyword>
<evidence type="ECO:0000313" key="1">
    <source>
        <dbReference type="EMBL" id="TGL67569.1"/>
    </source>
</evidence>
<keyword evidence="1" id="KW-0282">Flagellum</keyword>
<accession>A0A4Z0ZTB0</accession>
<proteinExistence type="predicted"/>